<reference evidence="1 2" key="1">
    <citation type="journal article" date="2021" name="BMC Biol.">
        <title>Horizontally acquired antibacterial genes associated with adaptive radiation of ladybird beetles.</title>
        <authorList>
            <person name="Li H.S."/>
            <person name="Tang X.F."/>
            <person name="Huang Y.H."/>
            <person name="Xu Z.Y."/>
            <person name="Chen M.L."/>
            <person name="Du X.Y."/>
            <person name="Qiu B.Y."/>
            <person name="Chen P.T."/>
            <person name="Zhang W."/>
            <person name="Slipinski A."/>
            <person name="Escalona H.E."/>
            <person name="Waterhouse R.M."/>
            <person name="Zwick A."/>
            <person name="Pang H."/>
        </authorList>
    </citation>
    <scope>NUCLEOTIDE SEQUENCE [LARGE SCALE GENOMIC DNA]</scope>
    <source>
        <strain evidence="1">SYSU2018</strain>
    </source>
</reference>
<evidence type="ECO:0000313" key="2">
    <source>
        <dbReference type="Proteomes" id="UP001516400"/>
    </source>
</evidence>
<comment type="caution">
    <text evidence="1">The sequence shown here is derived from an EMBL/GenBank/DDBJ whole genome shotgun (WGS) entry which is preliminary data.</text>
</comment>
<organism evidence="1 2">
    <name type="scientific">Cryptolaemus montrouzieri</name>
    <dbReference type="NCBI Taxonomy" id="559131"/>
    <lineage>
        <taxon>Eukaryota</taxon>
        <taxon>Metazoa</taxon>
        <taxon>Ecdysozoa</taxon>
        <taxon>Arthropoda</taxon>
        <taxon>Hexapoda</taxon>
        <taxon>Insecta</taxon>
        <taxon>Pterygota</taxon>
        <taxon>Neoptera</taxon>
        <taxon>Endopterygota</taxon>
        <taxon>Coleoptera</taxon>
        <taxon>Polyphaga</taxon>
        <taxon>Cucujiformia</taxon>
        <taxon>Coccinelloidea</taxon>
        <taxon>Coccinellidae</taxon>
        <taxon>Scymninae</taxon>
        <taxon>Scymnini</taxon>
        <taxon>Cryptolaemus</taxon>
    </lineage>
</organism>
<evidence type="ECO:0000313" key="1">
    <source>
        <dbReference type="EMBL" id="KAL3288163.1"/>
    </source>
</evidence>
<proteinExistence type="predicted"/>
<dbReference type="AlphaFoldDB" id="A0ABD2PB65"/>
<protein>
    <submittedName>
        <fullName evidence="1">Uncharacterized protein</fullName>
    </submittedName>
</protein>
<name>A0ABD2PB65_9CUCU</name>
<sequence>MLQSDPPDKGGPIPMLQTISDDVLNNSIIPDIHMDQGVSVIPFHLVEKTTVNNVSIDEEAF</sequence>
<gene>
    <name evidence="1" type="ORF">HHI36_002614</name>
</gene>
<accession>A0ABD2PB65</accession>
<feature type="non-terminal residue" evidence="1">
    <location>
        <position position="61"/>
    </location>
</feature>
<dbReference type="EMBL" id="JABFTP020000185">
    <property type="protein sequence ID" value="KAL3288163.1"/>
    <property type="molecule type" value="Genomic_DNA"/>
</dbReference>
<dbReference type="Proteomes" id="UP001516400">
    <property type="component" value="Unassembled WGS sequence"/>
</dbReference>
<keyword evidence="2" id="KW-1185">Reference proteome</keyword>